<dbReference type="EMBL" id="JANFLP010000008">
    <property type="protein sequence ID" value="MCQ1949836.1"/>
    <property type="molecule type" value="Genomic_DNA"/>
</dbReference>
<accession>A0ABT1NQ25</accession>
<protein>
    <submittedName>
        <fullName evidence="2">Uncharacterized protein</fullName>
    </submittedName>
</protein>
<sequence length="76" mass="9112">MSQDPAWSQKRAKRMVVLMLSACVFGWLYILLPFDEPWSWMLLGIEIALGIVFISLLVRPVRARREEYWREREKDN</sequence>
<evidence type="ECO:0000313" key="3">
    <source>
        <dbReference type="Proteomes" id="UP001206924"/>
    </source>
</evidence>
<keyword evidence="1" id="KW-0812">Transmembrane</keyword>
<keyword evidence="1" id="KW-1133">Transmembrane helix</keyword>
<comment type="caution">
    <text evidence="2">The sequence shown here is derived from an EMBL/GenBank/DDBJ whole genome shotgun (WGS) entry which is preliminary data.</text>
</comment>
<feature type="transmembrane region" description="Helical" evidence="1">
    <location>
        <begin position="12"/>
        <end position="32"/>
    </location>
</feature>
<keyword evidence="3" id="KW-1185">Reference proteome</keyword>
<evidence type="ECO:0000313" key="2">
    <source>
        <dbReference type="EMBL" id="MCQ1949836.1"/>
    </source>
</evidence>
<reference evidence="2 3" key="1">
    <citation type="submission" date="2022-07" db="EMBL/GenBank/DDBJ databases">
        <title>Novel species in genus Arthrobacter.</title>
        <authorList>
            <person name="Liu Y."/>
        </authorList>
    </citation>
    <scope>NUCLEOTIDE SEQUENCE [LARGE SCALE GENOMIC DNA]</scope>
    <source>
        <strain evidence="3">zg-Y859</strain>
    </source>
</reference>
<name>A0ABT1NQ25_9MICC</name>
<dbReference type="RefSeq" id="WP_255865351.1">
    <property type="nucleotide sequence ID" value="NZ_CP104263.1"/>
</dbReference>
<gene>
    <name evidence="2" type="ORF">NNX28_07820</name>
</gene>
<organism evidence="2 3">
    <name type="scientific">Arthrobacter jinronghuae</name>
    <dbReference type="NCBI Taxonomy" id="2964609"/>
    <lineage>
        <taxon>Bacteria</taxon>
        <taxon>Bacillati</taxon>
        <taxon>Actinomycetota</taxon>
        <taxon>Actinomycetes</taxon>
        <taxon>Micrococcales</taxon>
        <taxon>Micrococcaceae</taxon>
        <taxon>Arthrobacter</taxon>
    </lineage>
</organism>
<proteinExistence type="predicted"/>
<feature type="transmembrane region" description="Helical" evidence="1">
    <location>
        <begin position="38"/>
        <end position="58"/>
    </location>
</feature>
<evidence type="ECO:0000256" key="1">
    <source>
        <dbReference type="SAM" id="Phobius"/>
    </source>
</evidence>
<dbReference type="Proteomes" id="UP001206924">
    <property type="component" value="Unassembled WGS sequence"/>
</dbReference>
<keyword evidence="1" id="KW-0472">Membrane</keyword>